<evidence type="ECO:0000313" key="7">
    <source>
        <dbReference type="Proteomes" id="UP000271889"/>
    </source>
</evidence>
<evidence type="ECO:0000256" key="2">
    <source>
        <dbReference type="ARBA" id="ARBA00022723"/>
    </source>
</evidence>
<protein>
    <recommendedName>
        <fullName evidence="1">DNA-directed RNA polymerase</fullName>
        <ecNumber evidence="1">2.7.7.6</ecNumber>
    </recommendedName>
</protein>
<dbReference type="Proteomes" id="UP000271889">
    <property type="component" value="Unassembled WGS sequence"/>
</dbReference>
<dbReference type="SUPFAM" id="SSF64484">
    <property type="entry name" value="beta and beta-prime subunits of DNA dependent RNA-polymerase"/>
    <property type="match status" value="1"/>
</dbReference>
<dbReference type="Gene3D" id="6.20.50.80">
    <property type="match status" value="1"/>
</dbReference>
<dbReference type="EC" id="2.7.7.6" evidence="1"/>
<dbReference type="OrthoDB" id="270392at2759"/>
<gene>
    <name evidence="6" type="ORF">CGOC_LOCUS7200</name>
</gene>
<accession>A0A3P6T9Q9</accession>
<dbReference type="InterPro" id="IPR007081">
    <property type="entry name" value="RNA_pol_Rpb1_5"/>
</dbReference>
<proteinExistence type="predicted"/>
<organism evidence="6 7">
    <name type="scientific">Cylicostephanus goldi</name>
    <name type="common">Nematode worm</name>
    <dbReference type="NCBI Taxonomy" id="71465"/>
    <lineage>
        <taxon>Eukaryota</taxon>
        <taxon>Metazoa</taxon>
        <taxon>Ecdysozoa</taxon>
        <taxon>Nematoda</taxon>
        <taxon>Chromadorea</taxon>
        <taxon>Rhabditida</taxon>
        <taxon>Rhabditina</taxon>
        <taxon>Rhabditomorpha</taxon>
        <taxon>Strongyloidea</taxon>
        <taxon>Strongylidae</taxon>
        <taxon>Cylicostephanus</taxon>
    </lineage>
</organism>
<sequence>MQRRLVKCLEDLCASYDGTVRSSVGDIVEFTFGEDGLDPAMMEAKDGSVLDFMHQLEHIRSTQPFNDDEELNKEDMQVLE</sequence>
<dbReference type="GO" id="GO:0003899">
    <property type="term" value="F:DNA-directed RNA polymerase activity"/>
    <property type="evidence" value="ECO:0007669"/>
    <property type="project" value="UniProtKB-EC"/>
</dbReference>
<feature type="domain" description="RNA polymerase Rpb1" evidence="5">
    <location>
        <begin position="1"/>
        <end position="36"/>
    </location>
</feature>
<evidence type="ECO:0000313" key="6">
    <source>
        <dbReference type="EMBL" id="VDK76100.1"/>
    </source>
</evidence>
<evidence type="ECO:0000256" key="3">
    <source>
        <dbReference type="ARBA" id="ARBA00022833"/>
    </source>
</evidence>
<dbReference type="GO" id="GO:0003677">
    <property type="term" value="F:DNA binding"/>
    <property type="evidence" value="ECO:0007669"/>
    <property type="project" value="InterPro"/>
</dbReference>
<dbReference type="PANTHER" id="PTHR48446">
    <property type="entry name" value="DNA-DIRECTED RNA POLYMERASE SUBUNIT BETA' N-TERMINAL SECTION"/>
    <property type="match status" value="1"/>
</dbReference>
<dbReference type="PANTHER" id="PTHR48446:SF1">
    <property type="entry name" value="DNA-DIRECTED RNA POLYMERASE SUBUNIT BETA' N-TERMINAL SECTION"/>
    <property type="match status" value="1"/>
</dbReference>
<keyword evidence="3" id="KW-0862">Zinc</keyword>
<evidence type="ECO:0000256" key="4">
    <source>
        <dbReference type="SAM" id="MobiDB-lite"/>
    </source>
</evidence>
<keyword evidence="7" id="KW-1185">Reference proteome</keyword>
<dbReference type="EMBL" id="UYRV01024714">
    <property type="protein sequence ID" value="VDK76100.1"/>
    <property type="molecule type" value="Genomic_DNA"/>
</dbReference>
<feature type="region of interest" description="Disordered" evidence="4">
    <location>
        <begin position="61"/>
        <end position="80"/>
    </location>
</feature>
<dbReference type="GO" id="GO:0046872">
    <property type="term" value="F:metal ion binding"/>
    <property type="evidence" value="ECO:0007669"/>
    <property type="project" value="UniProtKB-KW"/>
</dbReference>
<dbReference type="Pfam" id="PF04998">
    <property type="entry name" value="RNA_pol_Rpb1_5"/>
    <property type="match status" value="1"/>
</dbReference>
<reference evidence="6 7" key="1">
    <citation type="submission" date="2018-11" db="EMBL/GenBank/DDBJ databases">
        <authorList>
            <consortium name="Pathogen Informatics"/>
        </authorList>
    </citation>
    <scope>NUCLEOTIDE SEQUENCE [LARGE SCALE GENOMIC DNA]</scope>
</reference>
<name>A0A3P6T9Q9_CYLGO</name>
<evidence type="ECO:0000256" key="1">
    <source>
        <dbReference type="ARBA" id="ARBA00012418"/>
    </source>
</evidence>
<dbReference type="AlphaFoldDB" id="A0A3P6T9Q9"/>
<dbReference type="GO" id="GO:0006351">
    <property type="term" value="P:DNA-templated transcription"/>
    <property type="evidence" value="ECO:0007669"/>
    <property type="project" value="InterPro"/>
</dbReference>
<dbReference type="InterPro" id="IPR015700">
    <property type="entry name" value="RPC1"/>
</dbReference>
<keyword evidence="2" id="KW-0479">Metal-binding</keyword>
<evidence type="ECO:0000259" key="5">
    <source>
        <dbReference type="Pfam" id="PF04998"/>
    </source>
</evidence>